<organism evidence="1">
    <name type="scientific">uncultured Caudovirales phage</name>
    <dbReference type="NCBI Taxonomy" id="2100421"/>
    <lineage>
        <taxon>Viruses</taxon>
        <taxon>Duplodnaviria</taxon>
        <taxon>Heunggongvirae</taxon>
        <taxon>Uroviricota</taxon>
        <taxon>Caudoviricetes</taxon>
        <taxon>Peduoviridae</taxon>
        <taxon>Maltschvirus</taxon>
        <taxon>Maltschvirus maltsch</taxon>
    </lineage>
</organism>
<proteinExistence type="predicted"/>
<dbReference type="EMBL" id="LR798252">
    <property type="protein sequence ID" value="CAB5218011.1"/>
    <property type="molecule type" value="Genomic_DNA"/>
</dbReference>
<protein>
    <submittedName>
        <fullName evidence="1">Holin, r1t-type</fullName>
    </submittedName>
</protein>
<accession>A0A6J7WJ34</accession>
<gene>
    <name evidence="1" type="ORF">UFOVP209_40</name>
</gene>
<dbReference type="Pfam" id="PF16945">
    <property type="entry name" value="Phage_r1t_holin"/>
    <property type="match status" value="1"/>
</dbReference>
<name>A0A6J7WJ34_9CAUD</name>
<evidence type="ECO:0000313" key="1">
    <source>
        <dbReference type="EMBL" id="CAB5218011.1"/>
    </source>
</evidence>
<sequence length="111" mass="11193">MSTSFWKAAVERALKSAAQAAILVVGAAQFDWLHADWKSLGLSVLAAAGLSVLTSLASIPYGVDGTPSLVGLLAATKNPASLVPSPADLPTGMPPELQATKVPAAYVPPAA</sequence>
<dbReference type="InterPro" id="IPR020109">
    <property type="entry name" value="Holin_r1t"/>
</dbReference>
<reference evidence="1" key="1">
    <citation type="submission" date="2020-05" db="EMBL/GenBank/DDBJ databases">
        <authorList>
            <person name="Chiriac C."/>
            <person name="Salcher M."/>
            <person name="Ghai R."/>
            <person name="Kavagutti S V."/>
        </authorList>
    </citation>
    <scope>NUCLEOTIDE SEQUENCE</scope>
</reference>